<evidence type="ECO:0000313" key="3">
    <source>
        <dbReference type="EMBL" id="OKP90871.1"/>
    </source>
</evidence>
<evidence type="ECO:0000259" key="2">
    <source>
        <dbReference type="Pfam" id="PF21104"/>
    </source>
</evidence>
<reference evidence="3 4" key="1">
    <citation type="submission" date="2016-03" db="EMBL/GenBank/DDBJ databases">
        <authorList>
            <person name="Sant'Anna F.H."/>
            <person name="Ambrosini A."/>
            <person name="Souza R."/>
            <person name="Bach E."/>
            <person name="Fernandes G."/>
            <person name="Balsanelli E."/>
            <person name="Baura V.A."/>
            <person name="Souza E.M."/>
            <person name="Passaglia L."/>
        </authorList>
    </citation>
    <scope>NUCLEOTIDE SEQUENCE [LARGE SCALE GENOMIC DNA]</scope>
    <source>
        <strain evidence="3 4">P26E</strain>
    </source>
</reference>
<feature type="domain" description="Glycosyl hydrolase family 78 alpha-rhamnosidase N-terminal" evidence="2">
    <location>
        <begin position="37"/>
        <end position="178"/>
    </location>
</feature>
<feature type="domain" description="Alpha-L-rhamnosidase six-hairpin glycosidase" evidence="1">
    <location>
        <begin position="197"/>
        <end position="520"/>
    </location>
</feature>
<dbReference type="InterPro" id="IPR035396">
    <property type="entry name" value="Bac_rhamnosid6H"/>
</dbReference>
<comment type="caution">
    <text evidence="3">The sequence shown here is derived from an EMBL/GenBank/DDBJ whole genome shotgun (WGS) entry which is preliminary data.</text>
</comment>
<dbReference type="Gene3D" id="1.50.10.10">
    <property type="match status" value="1"/>
</dbReference>
<proteinExistence type="predicted"/>
<dbReference type="InterPro" id="IPR049164">
    <property type="entry name" value="Glyco_hydro_78_N"/>
</dbReference>
<dbReference type="PANTHER" id="PTHR34987">
    <property type="entry name" value="C, PUTATIVE (AFU_ORTHOLOGUE AFUA_3G02880)-RELATED"/>
    <property type="match status" value="1"/>
</dbReference>
<dbReference type="EMBL" id="LVWI01000002">
    <property type="protein sequence ID" value="OKP90871.1"/>
    <property type="molecule type" value="Genomic_DNA"/>
</dbReference>
<keyword evidence="3" id="KW-0378">Hydrolase</keyword>
<organism evidence="3 4">
    <name type="scientific">Paenibacillus helianthi</name>
    <dbReference type="NCBI Taxonomy" id="1349432"/>
    <lineage>
        <taxon>Bacteria</taxon>
        <taxon>Bacillati</taxon>
        <taxon>Bacillota</taxon>
        <taxon>Bacilli</taxon>
        <taxon>Bacillales</taxon>
        <taxon>Paenibacillaceae</taxon>
        <taxon>Paenibacillus</taxon>
    </lineage>
</organism>
<dbReference type="PANTHER" id="PTHR34987:SF4">
    <property type="entry name" value="ALPHA-L-RHAMNOSIDASE C-TERMINAL DOMAIN-CONTAINING PROTEIN"/>
    <property type="match status" value="1"/>
</dbReference>
<dbReference type="Pfam" id="PF21104">
    <property type="entry name" value="Glyco_hydro_78_N"/>
    <property type="match status" value="1"/>
</dbReference>
<dbReference type="GO" id="GO:0016787">
    <property type="term" value="F:hydrolase activity"/>
    <property type="evidence" value="ECO:0007669"/>
    <property type="project" value="UniProtKB-KW"/>
</dbReference>
<name>A0ABX3EWL2_9BACL</name>
<dbReference type="InterPro" id="IPR008928">
    <property type="entry name" value="6-hairpin_glycosidase_sf"/>
</dbReference>
<keyword evidence="4" id="KW-1185">Reference proteome</keyword>
<evidence type="ECO:0000259" key="1">
    <source>
        <dbReference type="Pfam" id="PF17389"/>
    </source>
</evidence>
<sequence length="524" mass="60430">MSQAIQQSVAVNIKKNEAFAATAERLIPELFYEVCRPQHLIKVIASEEAVHGWRTEVVQSADELPSLALGKGDEVILDFGKHLVGKLSLHIGPDGSPPDAPLFLKVTLGEMPVEMGESFAEYKGWLSRSWLQEETYHLDVLPHTLHMERRYSFRYLKLQVLDTSVKYKVTFDDVSCTTVTSASPEMIVPLKHPDGELARIDEVSIKTLEDCMQEVFEDGPKRDRRLWLGDLRLQALANYETFKNYDLVKRCLYLFAAYPTDKGLISANLFMKPVVIPDDTYLFDYSLFFVASLSDYYEATQDMDTLRELWPTAFRQIELSLERLDTHDIVQDDNSWWAFIDWKDQLSKVASAQAILIYNMKSALQLATILEDHNQEFLQLRIEQLTAAALQFLWSDKLHYFVSGEQQQISWASQIWMILAGVIDEAKGKELLVRLLEEKPGLSLSTPYMMHHLIEALIQVGERERATLEIKKYWGQMVKDGADTFWELYDPENKNFSPYGSYLINSYCHAWSCTPSYFIRKYHL</sequence>
<evidence type="ECO:0000313" key="4">
    <source>
        <dbReference type="Proteomes" id="UP000186058"/>
    </source>
</evidence>
<gene>
    <name evidence="3" type="ORF">A3844_03160</name>
</gene>
<dbReference type="InterPro" id="IPR012341">
    <property type="entry name" value="6hp_glycosidase-like_sf"/>
</dbReference>
<protein>
    <submittedName>
        <fullName evidence="3">Sugar hydrolase</fullName>
    </submittedName>
</protein>
<dbReference type="Proteomes" id="UP000186058">
    <property type="component" value="Unassembled WGS sequence"/>
</dbReference>
<dbReference type="Pfam" id="PF17389">
    <property type="entry name" value="Bac_rhamnosid6H"/>
    <property type="match status" value="1"/>
</dbReference>
<accession>A0ABX3EWL2</accession>
<dbReference type="SUPFAM" id="SSF48208">
    <property type="entry name" value="Six-hairpin glycosidases"/>
    <property type="match status" value="1"/>
</dbReference>